<keyword evidence="3" id="KW-1185">Reference proteome</keyword>
<feature type="transmembrane region" description="Helical" evidence="1">
    <location>
        <begin position="249"/>
        <end position="270"/>
    </location>
</feature>
<gene>
    <name evidence="2" type="ORF">KG104_16585</name>
</gene>
<keyword evidence="1" id="KW-1133">Transmembrane helix</keyword>
<keyword evidence="1" id="KW-0472">Membrane</keyword>
<dbReference type="Proteomes" id="UP000680588">
    <property type="component" value="Chromosome"/>
</dbReference>
<feature type="transmembrane region" description="Helical" evidence="1">
    <location>
        <begin position="215"/>
        <end position="237"/>
    </location>
</feature>
<organism evidence="2 3">
    <name type="scientific">Arthrobacter sunyaminii</name>
    <dbReference type="NCBI Taxonomy" id="2816859"/>
    <lineage>
        <taxon>Bacteria</taxon>
        <taxon>Bacillati</taxon>
        <taxon>Actinomycetota</taxon>
        <taxon>Actinomycetes</taxon>
        <taxon>Micrococcales</taxon>
        <taxon>Micrococcaceae</taxon>
        <taxon>Arthrobacter</taxon>
    </lineage>
</organism>
<name>A0A975PE79_9MICC</name>
<evidence type="ECO:0000256" key="1">
    <source>
        <dbReference type="SAM" id="Phobius"/>
    </source>
</evidence>
<protein>
    <submittedName>
        <fullName evidence="2">Uncharacterized protein</fullName>
    </submittedName>
</protein>
<dbReference type="AlphaFoldDB" id="A0A975PE79"/>
<evidence type="ECO:0000313" key="2">
    <source>
        <dbReference type="EMBL" id="QWQ36035.1"/>
    </source>
</evidence>
<accession>A0A975PE79</accession>
<dbReference type="EMBL" id="CP076456">
    <property type="protein sequence ID" value="QWQ36035.1"/>
    <property type="molecule type" value="Genomic_DNA"/>
</dbReference>
<dbReference type="RefSeq" id="WP_207347667.1">
    <property type="nucleotide sequence ID" value="NZ_CP076456.1"/>
</dbReference>
<sequence>MASVVNPEPFQERFDQLLTVIESLKRLQNLSSTLAKSVRNAEEIDLSIIDLVADAWLTILEDGLIRKGFEEDAARPTGDATIHWVTTEVLKRVEFIVGEINRTLDEAKKIPVDWAYLLADELDKVISVARTFHSEGQRGEIHRRQLHHAANLLRQAGAVQELRTITTNASQALQRAENSAFKASKAAGSTGNNILAQHYQDLAVNESTTAHKFRLWTIISTIVGGAIAGIFVLGSSLGWDKLQIDSDDWVHLVQRAITTVAVFGLSAYLARQAHQHRMMANWAGSLAVQLKTFEAFLDPIKSEEVRDLLRTSFATRVFGDHPVIKGEPSEIGTAGVAEKALDMLAKRSSR</sequence>
<dbReference type="KEGG" id="asun:KG104_16585"/>
<keyword evidence="1" id="KW-0812">Transmembrane</keyword>
<reference evidence="2" key="1">
    <citation type="submission" date="2021-06" db="EMBL/GenBank/DDBJ databases">
        <title>Novel species in genus Arthrobacter.</title>
        <authorList>
            <person name="Zhang G."/>
        </authorList>
    </citation>
    <scope>NUCLEOTIDE SEQUENCE</scope>
    <source>
        <strain evidence="2">Zg-ZUI122</strain>
    </source>
</reference>
<proteinExistence type="predicted"/>
<evidence type="ECO:0000313" key="3">
    <source>
        <dbReference type="Proteomes" id="UP000680588"/>
    </source>
</evidence>